<feature type="domain" description="DZIP3-like HEPN" evidence="5">
    <location>
        <begin position="42"/>
        <end position="179"/>
    </location>
</feature>
<dbReference type="Pfam" id="PF18738">
    <property type="entry name" value="HEPN_DZIP3"/>
    <property type="match status" value="1"/>
</dbReference>
<dbReference type="Pfam" id="PF13637">
    <property type="entry name" value="Ank_4"/>
    <property type="match status" value="1"/>
</dbReference>
<dbReference type="Pfam" id="PF12796">
    <property type="entry name" value="Ank_2"/>
    <property type="match status" value="4"/>
</dbReference>
<dbReference type="EMBL" id="UYJE01005290">
    <property type="protein sequence ID" value="VDI35998.1"/>
    <property type="molecule type" value="Genomic_DNA"/>
</dbReference>
<protein>
    <recommendedName>
        <fullName evidence="9">DZIP3-like HEPN domain-containing protein</fullName>
    </recommendedName>
</protein>
<reference evidence="7" key="1">
    <citation type="submission" date="2018-11" db="EMBL/GenBank/DDBJ databases">
        <authorList>
            <person name="Alioto T."/>
            <person name="Alioto T."/>
        </authorList>
    </citation>
    <scope>NUCLEOTIDE SEQUENCE</scope>
</reference>
<feature type="region of interest" description="Disordered" evidence="4">
    <location>
        <begin position="285"/>
        <end position="318"/>
    </location>
</feature>
<keyword evidence="2 3" id="KW-0040">ANK repeat</keyword>
<feature type="repeat" description="ANK" evidence="3">
    <location>
        <begin position="1133"/>
        <end position="1165"/>
    </location>
</feature>
<evidence type="ECO:0000259" key="5">
    <source>
        <dbReference type="Pfam" id="PF18738"/>
    </source>
</evidence>
<dbReference type="Gene3D" id="3.40.50.300">
    <property type="entry name" value="P-loop containing nucleotide triphosphate hydrolases"/>
    <property type="match status" value="1"/>
</dbReference>
<keyword evidence="1" id="KW-0677">Repeat</keyword>
<dbReference type="InterPro" id="IPR041249">
    <property type="entry name" value="HEPN_DZIP3"/>
</dbReference>
<dbReference type="PROSITE" id="PS50297">
    <property type="entry name" value="ANK_REP_REGION"/>
    <property type="match status" value="7"/>
</dbReference>
<dbReference type="OrthoDB" id="6367890at2759"/>
<dbReference type="InterPro" id="IPR027417">
    <property type="entry name" value="P-loop_NTPase"/>
</dbReference>
<gene>
    <name evidence="7" type="ORF">MGAL_10B047352</name>
</gene>
<feature type="repeat" description="ANK" evidence="3">
    <location>
        <begin position="1265"/>
        <end position="1297"/>
    </location>
</feature>
<dbReference type="Gene3D" id="1.25.40.20">
    <property type="entry name" value="Ankyrin repeat-containing domain"/>
    <property type="match status" value="5"/>
</dbReference>
<feature type="repeat" description="ANK" evidence="3">
    <location>
        <begin position="1298"/>
        <end position="1330"/>
    </location>
</feature>
<evidence type="ECO:0000256" key="4">
    <source>
        <dbReference type="SAM" id="MobiDB-lite"/>
    </source>
</evidence>
<evidence type="ECO:0000313" key="7">
    <source>
        <dbReference type="EMBL" id="VDI35998.1"/>
    </source>
</evidence>
<dbReference type="PROSITE" id="PS50088">
    <property type="entry name" value="ANK_REPEAT"/>
    <property type="match status" value="9"/>
</dbReference>
<evidence type="ECO:0008006" key="9">
    <source>
        <dbReference type="Google" id="ProtNLM"/>
    </source>
</evidence>
<dbReference type="InterPro" id="IPR036770">
    <property type="entry name" value="Ankyrin_rpt-contain_sf"/>
</dbReference>
<accession>A0A8B6EMK9</accession>
<dbReference type="Pfam" id="PF00023">
    <property type="entry name" value="Ank"/>
    <property type="match status" value="1"/>
</dbReference>
<dbReference type="InterPro" id="IPR049050">
    <property type="entry name" value="nSTAND3"/>
</dbReference>
<feature type="domain" description="Novel STAND NTPase 3" evidence="6">
    <location>
        <begin position="215"/>
        <end position="313"/>
    </location>
</feature>
<feature type="repeat" description="ANK" evidence="3">
    <location>
        <begin position="723"/>
        <end position="755"/>
    </location>
</feature>
<dbReference type="SMART" id="SM00248">
    <property type="entry name" value="ANK"/>
    <property type="match status" value="18"/>
</dbReference>
<evidence type="ECO:0000256" key="3">
    <source>
        <dbReference type="PROSITE-ProRule" id="PRU00023"/>
    </source>
</evidence>
<proteinExistence type="predicted"/>
<dbReference type="PANTHER" id="PTHR24173:SF74">
    <property type="entry name" value="ANKYRIN REPEAT DOMAIN-CONTAINING PROTEIN 16"/>
    <property type="match status" value="1"/>
</dbReference>
<feature type="repeat" description="ANK" evidence="3">
    <location>
        <begin position="1200"/>
        <end position="1232"/>
    </location>
</feature>
<name>A0A8B6EMK9_MYTGA</name>
<evidence type="ECO:0000259" key="6">
    <source>
        <dbReference type="Pfam" id="PF20720"/>
    </source>
</evidence>
<evidence type="ECO:0000256" key="1">
    <source>
        <dbReference type="ARBA" id="ARBA00022737"/>
    </source>
</evidence>
<organism evidence="7 8">
    <name type="scientific">Mytilus galloprovincialis</name>
    <name type="common">Mediterranean mussel</name>
    <dbReference type="NCBI Taxonomy" id="29158"/>
    <lineage>
        <taxon>Eukaryota</taxon>
        <taxon>Metazoa</taxon>
        <taxon>Spiralia</taxon>
        <taxon>Lophotrochozoa</taxon>
        <taxon>Mollusca</taxon>
        <taxon>Bivalvia</taxon>
        <taxon>Autobranchia</taxon>
        <taxon>Pteriomorphia</taxon>
        <taxon>Mytilida</taxon>
        <taxon>Mytiloidea</taxon>
        <taxon>Mytilidae</taxon>
        <taxon>Mytilinae</taxon>
        <taxon>Mytilus</taxon>
    </lineage>
</organism>
<dbReference type="PRINTS" id="PR01415">
    <property type="entry name" value="ANKYRIN"/>
</dbReference>
<sequence>MAESDAALDSKGETTNYKRINRLLQGMATSAVKEMFDKEIAPNKLNSTLKKYQSSLILKKLRDKGFINQYQFTLLFPKKGMPTSTDFDLTLMICLLRNLAEVDISDILPNAKDTSEAASLSRLKYYRNQVVHSQTFSLSDKEFKQYWDDITNAICILRGERYRDKCMELRYGPLDDNEKDIHLEIKKIAKSIREPNREEYFYWIEDTERYFPISAAIESIADAFKQNHFIVISGKPGTGKTALARYVALNLQKNLSISISSVNNPDMIYEHLVLKTQINMQSNISDQPKVHATGASQKEKKRKGIDDPQKRKKQKIQPKSSNYIECDDSQVNKTNLTKQIFVIDDFLGRHTVRKRVTNAWKRLYHEQFRFSCSVDDSCYIIATCREEISKTSQFTSVGDISKFGEFNLSSNLKETMNDKIEIASCHMNPVTTQMLFAEKQIQNVDRFHTLCFLYSHLLETENIAFFKNPNCVIEQEFQEIGTRSEPCYIGLALLTIYDGTLTKPLLDLKKNDNIDKLIRDVCLECNLRNTDIKLSKIQQDIDIIVGRYVIDEVVTYSLVHSELYDILLEYFMKKIPRSLIAYGSNDFIQSRVRLEGSNKVQTKSHTVVIKKDHENLYFNRLMKDIERGQLENVFGNIQVSSTYFQEQLMRHVKNSEKFLEKVTSCSILLLLAVDHDLIEFVRLIISERNVREISQMIELEKEEDFNCIDYDDSKLLNLQLDNDQEIVLMLACLRGRVNIVKLLLENKYDVDYQNSSGKTPLHLASLRGNTEVVNLLLGLVIKYARNECDESSHESDRNIRDKKAFNESDIDIQDYDGNTALHIACKMKHKNIVHLLLQKWTCTFGKFNNARGKIDLITKKLYVKDNQGRLALHMAAESGSVDIFEILFQAISMDNHIEISDRLSHLSNLINARDKNGKTCLYTACENGHQNVVDFLLKYSCCNIDIPNYLHETPLFCSCRNDKKEIVDVLIKKEAKVNIADSSGRTPLHVSVEIENKNLLTKDIGIINMVQSILKQKDCDVNKKDKSSNSALHLAILGKNVKIVETILKAACNVGCDINQTNSHNKTPLLVAVSNDATNIVKLLIDNGCDLHQCNSNEIKAFHLACKSNYNGNIIKLFLKRETDFDLDTWDRLGRTGLHYAVFGKNLKAIKLLRKTEININKQDEHKNTAIHNAYQCFQIEIVNELLRNTECDINLSDETGKSILHIACERNDISMLRNLLRKDCAINAQDGHARTPMHIAMSANYTDIFTLLVNKSDLNAKYMNGWTPLHIACREQRLSAVNILLQAACDVNIQDNTGKTPLHIAAGEKDTSIVEKLLELKCNVNLCDKSGQTALAYARENHNRQIVKLFFKHLGNELNTN</sequence>
<dbReference type="SUPFAM" id="SSF48403">
    <property type="entry name" value="Ankyrin repeat"/>
    <property type="match status" value="2"/>
</dbReference>
<evidence type="ECO:0000313" key="8">
    <source>
        <dbReference type="Proteomes" id="UP000596742"/>
    </source>
</evidence>
<keyword evidence="8" id="KW-1185">Reference proteome</keyword>
<feature type="repeat" description="ANK" evidence="3">
    <location>
        <begin position="816"/>
        <end position="839"/>
    </location>
</feature>
<dbReference type="SUPFAM" id="SSF52540">
    <property type="entry name" value="P-loop containing nucleoside triphosphate hydrolases"/>
    <property type="match status" value="1"/>
</dbReference>
<comment type="caution">
    <text evidence="7">The sequence shown here is derived from an EMBL/GenBank/DDBJ whole genome shotgun (WGS) entry which is preliminary data.</text>
</comment>
<feature type="domain" description="Novel STAND NTPase 3" evidence="6">
    <location>
        <begin position="335"/>
        <end position="403"/>
    </location>
</feature>
<dbReference type="Proteomes" id="UP000596742">
    <property type="component" value="Unassembled WGS sequence"/>
</dbReference>
<feature type="repeat" description="ANK" evidence="3">
    <location>
        <begin position="867"/>
        <end position="889"/>
    </location>
</feature>
<evidence type="ECO:0000256" key="2">
    <source>
        <dbReference type="ARBA" id="ARBA00023043"/>
    </source>
</evidence>
<dbReference type="PANTHER" id="PTHR24173">
    <property type="entry name" value="ANKYRIN REPEAT CONTAINING"/>
    <property type="match status" value="1"/>
</dbReference>
<feature type="repeat" description="ANK" evidence="3">
    <location>
        <begin position="756"/>
        <end position="777"/>
    </location>
</feature>
<dbReference type="InterPro" id="IPR002110">
    <property type="entry name" value="Ankyrin_rpt"/>
</dbReference>
<feature type="repeat" description="ANK" evidence="3">
    <location>
        <begin position="1064"/>
        <end position="1096"/>
    </location>
</feature>
<dbReference type="Pfam" id="PF20720">
    <property type="entry name" value="nSTAND3"/>
    <property type="match status" value="2"/>
</dbReference>